<dbReference type="KEGG" id="chya:V22_25860"/>
<proteinExistence type="predicted"/>
<evidence type="ECO:0008006" key="4">
    <source>
        <dbReference type="Google" id="ProtNLM"/>
    </source>
</evidence>
<keyword evidence="3" id="KW-1185">Reference proteome</keyword>
<feature type="compositionally biased region" description="Polar residues" evidence="1">
    <location>
        <begin position="38"/>
        <end position="48"/>
    </location>
</feature>
<reference evidence="2 3" key="1">
    <citation type="submission" date="2019-02" db="EMBL/GenBank/DDBJ databases">
        <title>Deep-cultivation of Planctomycetes and their phenomic and genomic characterization uncovers novel biology.</title>
        <authorList>
            <person name="Wiegand S."/>
            <person name="Jogler M."/>
            <person name="Boedeker C."/>
            <person name="Pinto D."/>
            <person name="Vollmers J."/>
            <person name="Rivas-Marin E."/>
            <person name="Kohn T."/>
            <person name="Peeters S.H."/>
            <person name="Heuer A."/>
            <person name="Rast P."/>
            <person name="Oberbeckmann S."/>
            <person name="Bunk B."/>
            <person name="Jeske O."/>
            <person name="Meyerdierks A."/>
            <person name="Storesund J.E."/>
            <person name="Kallscheuer N."/>
            <person name="Luecker S."/>
            <person name="Lage O.M."/>
            <person name="Pohl T."/>
            <person name="Merkel B.J."/>
            <person name="Hornburger P."/>
            <person name="Mueller R.-W."/>
            <person name="Bruemmer F."/>
            <person name="Labrenz M."/>
            <person name="Spormann A.M."/>
            <person name="Op den Camp H."/>
            <person name="Overmann J."/>
            <person name="Amann R."/>
            <person name="Jetten M.S.M."/>
            <person name="Mascher T."/>
            <person name="Medema M.H."/>
            <person name="Devos D.P."/>
            <person name="Kaster A.-K."/>
            <person name="Ovreas L."/>
            <person name="Rohde M."/>
            <person name="Galperin M.Y."/>
            <person name="Jogler C."/>
        </authorList>
    </citation>
    <scope>NUCLEOTIDE SEQUENCE [LARGE SCALE GENOMIC DNA]</scope>
    <source>
        <strain evidence="2 3">V22</strain>
    </source>
</reference>
<name>A0A517TAE1_9PLAN</name>
<accession>A0A517TAE1</accession>
<dbReference type="RefSeq" id="WP_145263242.1">
    <property type="nucleotide sequence ID" value="NZ_CP036316.1"/>
</dbReference>
<feature type="compositionally biased region" description="Basic and acidic residues" evidence="1">
    <location>
        <begin position="49"/>
        <end position="64"/>
    </location>
</feature>
<gene>
    <name evidence="2" type="ORF">V22_25860</name>
</gene>
<evidence type="ECO:0000256" key="1">
    <source>
        <dbReference type="SAM" id="MobiDB-lite"/>
    </source>
</evidence>
<protein>
    <recommendedName>
        <fullName evidence="4">Biopolymer transport protein ExbD/TolR</fullName>
    </recommendedName>
</protein>
<evidence type="ECO:0000313" key="2">
    <source>
        <dbReference type="EMBL" id="QDT65337.1"/>
    </source>
</evidence>
<dbReference type="EMBL" id="CP036316">
    <property type="protein sequence ID" value="QDT65337.1"/>
    <property type="molecule type" value="Genomic_DNA"/>
</dbReference>
<dbReference type="AlphaFoldDB" id="A0A517TAE1"/>
<evidence type="ECO:0000313" key="3">
    <source>
        <dbReference type="Proteomes" id="UP000319976"/>
    </source>
</evidence>
<feature type="region of interest" description="Disordered" evidence="1">
    <location>
        <begin position="32"/>
        <end position="64"/>
    </location>
</feature>
<sequence>MIRRVQIGIFAAAVVGVAALLNGLINGFGLGEGDGSGETNKADSQQVETTKEEPSEKVTEAPKEDATAVEVLIDDRSYAMRPLGSEGTWSPTTIAEIVSRVQTLPSTGGLKVLIQRKPSARASAEEELRTELLNGGLTTEMIDVAPDFTTELEEGSR</sequence>
<organism evidence="2 3">
    <name type="scientific">Calycomorphotria hydatis</name>
    <dbReference type="NCBI Taxonomy" id="2528027"/>
    <lineage>
        <taxon>Bacteria</taxon>
        <taxon>Pseudomonadati</taxon>
        <taxon>Planctomycetota</taxon>
        <taxon>Planctomycetia</taxon>
        <taxon>Planctomycetales</taxon>
        <taxon>Planctomycetaceae</taxon>
        <taxon>Calycomorphotria</taxon>
    </lineage>
</organism>
<dbReference type="Proteomes" id="UP000319976">
    <property type="component" value="Chromosome"/>
</dbReference>